<proteinExistence type="predicted"/>
<dbReference type="AlphaFoldDB" id="M6G2Y1"/>
<gene>
    <name evidence="1" type="ORF">LEP1GSC037_3535</name>
</gene>
<accession>M6G2Y1</accession>
<dbReference type="EMBL" id="AFLW02000254">
    <property type="protein sequence ID" value="EMM79065.1"/>
    <property type="molecule type" value="Genomic_DNA"/>
</dbReference>
<dbReference type="Proteomes" id="UP000012128">
    <property type="component" value="Unassembled WGS sequence"/>
</dbReference>
<organism evidence="1 2">
    <name type="scientific">Leptospira interrogans str. 2006001854</name>
    <dbReference type="NCBI Taxonomy" id="1001590"/>
    <lineage>
        <taxon>Bacteria</taxon>
        <taxon>Pseudomonadati</taxon>
        <taxon>Spirochaetota</taxon>
        <taxon>Spirochaetia</taxon>
        <taxon>Leptospirales</taxon>
        <taxon>Leptospiraceae</taxon>
        <taxon>Leptospira</taxon>
    </lineage>
</organism>
<evidence type="ECO:0000313" key="2">
    <source>
        <dbReference type="Proteomes" id="UP000012128"/>
    </source>
</evidence>
<evidence type="ECO:0000313" key="1">
    <source>
        <dbReference type="EMBL" id="EMM79065.1"/>
    </source>
</evidence>
<protein>
    <submittedName>
        <fullName evidence="1">Uncharacterized protein</fullName>
    </submittedName>
</protein>
<comment type="caution">
    <text evidence="1">The sequence shown here is derived from an EMBL/GenBank/DDBJ whole genome shotgun (WGS) entry which is preliminary data.</text>
</comment>
<reference evidence="1 2" key="1">
    <citation type="submission" date="2013-01" db="EMBL/GenBank/DDBJ databases">
        <authorList>
            <person name="Harkins D.M."/>
            <person name="Durkin A.S."/>
            <person name="Brinkac L.M."/>
            <person name="Haft D.H."/>
            <person name="Selengut J.D."/>
            <person name="Sanka R."/>
            <person name="DePew J."/>
            <person name="Purushe J."/>
            <person name="Hospenthal D.R."/>
            <person name="Murray C.K."/>
            <person name="Pimentel G."/>
            <person name="Wasfy M."/>
            <person name="Parker T."/>
            <person name="Miller R.S."/>
            <person name="Vinetz J.M."/>
            <person name="Sutton G.G."/>
            <person name="Nierman W.C."/>
            <person name="Fouts D.E."/>
        </authorList>
    </citation>
    <scope>NUCLEOTIDE SEQUENCE [LARGE SCALE GENOMIC DNA]</scope>
    <source>
        <strain evidence="1 2">2006001854</strain>
    </source>
</reference>
<name>M6G2Y1_LEPIR</name>
<sequence length="57" mass="6982">MSTLTVNFILFFGLHLDLESYKKKEKTFYKEVMQTTFHKTKTNLCDWFYFTYPNDNL</sequence>